<dbReference type="GO" id="GO:0046983">
    <property type="term" value="F:protein dimerization activity"/>
    <property type="evidence" value="ECO:0007669"/>
    <property type="project" value="InterPro"/>
</dbReference>
<feature type="active site" description="Proton acceptor" evidence="4">
    <location>
        <position position="246"/>
    </location>
</feature>
<name>A0AAP5I2P0_9CYAN</name>
<organism evidence="7 8">
    <name type="scientific">Aetokthonos hydrillicola Thurmond2011</name>
    <dbReference type="NCBI Taxonomy" id="2712845"/>
    <lineage>
        <taxon>Bacteria</taxon>
        <taxon>Bacillati</taxon>
        <taxon>Cyanobacteriota</taxon>
        <taxon>Cyanophyceae</taxon>
        <taxon>Nostocales</taxon>
        <taxon>Hapalosiphonaceae</taxon>
        <taxon>Aetokthonos</taxon>
    </lineage>
</organism>
<protein>
    <submittedName>
        <fullName evidence="7">Acetylserotonin O-methyltransferase</fullName>
    </submittedName>
</protein>
<evidence type="ECO:0000259" key="5">
    <source>
        <dbReference type="Pfam" id="PF00891"/>
    </source>
</evidence>
<evidence type="ECO:0000256" key="4">
    <source>
        <dbReference type="PIRSR" id="PIRSR005739-1"/>
    </source>
</evidence>
<evidence type="ECO:0000256" key="2">
    <source>
        <dbReference type="ARBA" id="ARBA00022679"/>
    </source>
</evidence>
<proteinExistence type="predicted"/>
<dbReference type="InterPro" id="IPR036390">
    <property type="entry name" value="WH_DNA-bd_sf"/>
</dbReference>
<keyword evidence="1" id="KW-0489">Methyltransferase</keyword>
<comment type="caution">
    <text evidence="7">The sequence shown here is derived from an EMBL/GenBank/DDBJ whole genome shotgun (WGS) entry which is preliminary data.</text>
</comment>
<dbReference type="PROSITE" id="PS51683">
    <property type="entry name" value="SAM_OMT_II"/>
    <property type="match status" value="1"/>
</dbReference>
<dbReference type="AlphaFoldDB" id="A0AAP5I2P0"/>
<dbReference type="Proteomes" id="UP000667802">
    <property type="component" value="Unassembled WGS sequence"/>
</dbReference>
<evidence type="ECO:0000313" key="8">
    <source>
        <dbReference type="Proteomes" id="UP000667802"/>
    </source>
</evidence>
<dbReference type="RefSeq" id="WP_208344095.1">
    <property type="nucleotide sequence ID" value="NZ_CAWQFN010000475.1"/>
</dbReference>
<dbReference type="PANTHER" id="PTHR43712">
    <property type="entry name" value="PUTATIVE (AFU_ORTHOLOGUE AFUA_4G14580)-RELATED"/>
    <property type="match status" value="1"/>
</dbReference>
<dbReference type="GO" id="GO:0032259">
    <property type="term" value="P:methylation"/>
    <property type="evidence" value="ECO:0007669"/>
    <property type="project" value="UniProtKB-KW"/>
</dbReference>
<accession>A0AAP5I2P0</accession>
<evidence type="ECO:0000259" key="6">
    <source>
        <dbReference type="Pfam" id="PF08100"/>
    </source>
</evidence>
<evidence type="ECO:0000313" key="7">
    <source>
        <dbReference type="EMBL" id="MDR9893666.1"/>
    </source>
</evidence>
<dbReference type="EMBL" id="JAALHA020000001">
    <property type="protein sequence ID" value="MDR9893666.1"/>
    <property type="molecule type" value="Genomic_DNA"/>
</dbReference>
<dbReference type="Pfam" id="PF08100">
    <property type="entry name" value="Dimerisation"/>
    <property type="match status" value="1"/>
</dbReference>
<dbReference type="InterPro" id="IPR029063">
    <property type="entry name" value="SAM-dependent_MTases_sf"/>
</dbReference>
<sequence>MSQLPLHIELLHMSKGYLLSQCVYVAAKLGIADHLKKSPLSCIELASATQSDPQSLQRLMNALTSLGIFTATESQQYTLTPLAECLCSDVPHSVRNIVIMWGEPEFYQTWGGLLHTIKTGKPAFEERFGMNLFEYYQQNPTAAEIFERSMNNSAELEVAAMIDAYDFSGFQTLVDVGGGYGKMIAILLQRYPHSHGILFDEAHVIDRCLPILKEHGIIERCKVIGGSFFDFVPPSGDAYLLKYIIHDWDDERAIAILKNCRQAMPAHGKILIIEKVILENSPSPLARMFDINMLVMCPGGKERTEEEFKAILEQAGLEIARIVPTIEEICIIEATIASNSH</sequence>
<dbReference type="SUPFAM" id="SSF53335">
    <property type="entry name" value="S-adenosyl-L-methionine-dependent methyltransferases"/>
    <property type="match status" value="1"/>
</dbReference>
<dbReference type="Gene3D" id="1.10.10.10">
    <property type="entry name" value="Winged helix-like DNA-binding domain superfamily/Winged helix DNA-binding domain"/>
    <property type="match status" value="1"/>
</dbReference>
<dbReference type="Gene3D" id="3.40.50.150">
    <property type="entry name" value="Vaccinia Virus protein VP39"/>
    <property type="match status" value="1"/>
</dbReference>
<keyword evidence="8" id="KW-1185">Reference proteome</keyword>
<dbReference type="Pfam" id="PF00891">
    <property type="entry name" value="Methyltransf_2"/>
    <property type="match status" value="1"/>
</dbReference>
<evidence type="ECO:0000256" key="1">
    <source>
        <dbReference type="ARBA" id="ARBA00022603"/>
    </source>
</evidence>
<evidence type="ECO:0000256" key="3">
    <source>
        <dbReference type="ARBA" id="ARBA00022691"/>
    </source>
</evidence>
<dbReference type="InterPro" id="IPR012967">
    <property type="entry name" value="COMT_dimerisation"/>
</dbReference>
<dbReference type="SUPFAM" id="SSF46785">
    <property type="entry name" value="Winged helix' DNA-binding domain"/>
    <property type="match status" value="1"/>
</dbReference>
<feature type="domain" description="O-methyltransferase dimerisation" evidence="6">
    <location>
        <begin position="12"/>
        <end position="88"/>
    </location>
</feature>
<keyword evidence="2" id="KW-0808">Transferase</keyword>
<dbReference type="InterPro" id="IPR036388">
    <property type="entry name" value="WH-like_DNA-bd_sf"/>
</dbReference>
<dbReference type="InterPro" id="IPR001077">
    <property type="entry name" value="COMT_C"/>
</dbReference>
<dbReference type="PANTHER" id="PTHR43712:SF2">
    <property type="entry name" value="O-METHYLTRANSFERASE CICE"/>
    <property type="match status" value="1"/>
</dbReference>
<reference evidence="8" key="1">
    <citation type="journal article" date="2021" name="Science">
        <title>Hunting the eagle killer: A cyanobacterial neurotoxin causes vacuolar myelinopathy.</title>
        <authorList>
            <person name="Breinlinger S."/>
            <person name="Phillips T.J."/>
            <person name="Haram B.N."/>
            <person name="Mares J."/>
            <person name="Martinez Yerena J.A."/>
            <person name="Hrouzek P."/>
            <person name="Sobotka R."/>
            <person name="Henderson W.M."/>
            <person name="Schmieder P."/>
            <person name="Williams S.M."/>
            <person name="Lauderdale J.D."/>
            <person name="Wilde H.D."/>
            <person name="Gerrin W."/>
            <person name="Kust A."/>
            <person name="Washington J.W."/>
            <person name="Wagner C."/>
            <person name="Geier B."/>
            <person name="Liebeke M."/>
            <person name="Enke H."/>
            <person name="Niedermeyer T.H.J."/>
            <person name="Wilde S.B."/>
        </authorList>
    </citation>
    <scope>NUCLEOTIDE SEQUENCE [LARGE SCALE GENOMIC DNA]</scope>
    <source>
        <strain evidence="8">Thurmond2011</strain>
    </source>
</reference>
<dbReference type="Gene3D" id="1.10.287.1350">
    <property type="match status" value="1"/>
</dbReference>
<dbReference type="PIRSF" id="PIRSF005739">
    <property type="entry name" value="O-mtase"/>
    <property type="match status" value="1"/>
</dbReference>
<dbReference type="GO" id="GO:0008171">
    <property type="term" value="F:O-methyltransferase activity"/>
    <property type="evidence" value="ECO:0007669"/>
    <property type="project" value="InterPro"/>
</dbReference>
<feature type="domain" description="O-methyltransferase C-terminal" evidence="5">
    <location>
        <begin position="110"/>
        <end position="317"/>
    </location>
</feature>
<gene>
    <name evidence="7" type="ORF">G7B40_003605</name>
</gene>
<keyword evidence="3" id="KW-0949">S-adenosyl-L-methionine</keyword>
<dbReference type="InterPro" id="IPR016461">
    <property type="entry name" value="COMT-like"/>
</dbReference>